<dbReference type="InterPro" id="IPR027417">
    <property type="entry name" value="P-loop_NTPase"/>
</dbReference>
<dbReference type="OrthoDB" id="9774907at2"/>
<dbReference type="Proteomes" id="UP000198948">
    <property type="component" value="Unassembled WGS sequence"/>
</dbReference>
<evidence type="ECO:0000256" key="7">
    <source>
        <dbReference type="ARBA" id="ARBA00022777"/>
    </source>
</evidence>
<keyword evidence="7 11" id="KW-0418">Kinase</keyword>
<dbReference type="GO" id="GO:0006233">
    <property type="term" value="P:dTDP biosynthetic process"/>
    <property type="evidence" value="ECO:0007669"/>
    <property type="project" value="InterPro"/>
</dbReference>
<dbReference type="GO" id="GO:0006227">
    <property type="term" value="P:dUDP biosynthetic process"/>
    <property type="evidence" value="ECO:0007669"/>
    <property type="project" value="TreeGrafter"/>
</dbReference>
<reference evidence="13 14" key="1">
    <citation type="submission" date="2016-10" db="EMBL/GenBank/DDBJ databases">
        <authorList>
            <person name="de Groot N.N."/>
        </authorList>
    </citation>
    <scope>NUCLEOTIDE SEQUENCE [LARGE SCALE GENOMIC DNA]</scope>
    <source>
        <strain evidence="13 14">DSM 13760</strain>
    </source>
</reference>
<dbReference type="InterPro" id="IPR018095">
    <property type="entry name" value="Thymidylate_kin_CS"/>
</dbReference>
<evidence type="ECO:0000259" key="12">
    <source>
        <dbReference type="Pfam" id="PF02223"/>
    </source>
</evidence>
<accession>A0A1H9SNH6</accession>
<keyword evidence="5 11" id="KW-0545">Nucleotide biosynthesis</keyword>
<organism evidence="13 14">
    <name type="scientific">Isobaculum melis</name>
    <dbReference type="NCBI Taxonomy" id="142588"/>
    <lineage>
        <taxon>Bacteria</taxon>
        <taxon>Bacillati</taxon>
        <taxon>Bacillota</taxon>
        <taxon>Bacilli</taxon>
        <taxon>Lactobacillales</taxon>
        <taxon>Carnobacteriaceae</taxon>
        <taxon>Isobaculum</taxon>
    </lineage>
</organism>
<dbReference type="FunFam" id="3.40.50.300:FF:000225">
    <property type="entry name" value="Thymidylate kinase"/>
    <property type="match status" value="1"/>
</dbReference>
<dbReference type="GO" id="GO:0004798">
    <property type="term" value="F:dTMP kinase activity"/>
    <property type="evidence" value="ECO:0007669"/>
    <property type="project" value="UniProtKB-UniRule"/>
</dbReference>
<dbReference type="HAMAP" id="MF_00165">
    <property type="entry name" value="Thymidylate_kinase"/>
    <property type="match status" value="1"/>
</dbReference>
<dbReference type="CDD" id="cd01672">
    <property type="entry name" value="TMPK"/>
    <property type="match status" value="1"/>
</dbReference>
<dbReference type="PROSITE" id="PS01331">
    <property type="entry name" value="THYMIDYLATE_KINASE"/>
    <property type="match status" value="1"/>
</dbReference>
<evidence type="ECO:0000313" key="13">
    <source>
        <dbReference type="EMBL" id="SER86562.1"/>
    </source>
</evidence>
<keyword evidence="4 11" id="KW-0808">Transferase</keyword>
<dbReference type="STRING" id="142588.SAMN04488559_10855"/>
<dbReference type="PANTHER" id="PTHR10344:SF4">
    <property type="entry name" value="UMP-CMP KINASE 2, MITOCHONDRIAL"/>
    <property type="match status" value="1"/>
</dbReference>
<evidence type="ECO:0000313" key="14">
    <source>
        <dbReference type="Proteomes" id="UP000198948"/>
    </source>
</evidence>
<dbReference type="GO" id="GO:0005524">
    <property type="term" value="F:ATP binding"/>
    <property type="evidence" value="ECO:0007669"/>
    <property type="project" value="UniProtKB-UniRule"/>
</dbReference>
<dbReference type="Gene3D" id="3.40.50.300">
    <property type="entry name" value="P-loop containing nucleotide triphosphate hydrolases"/>
    <property type="match status" value="1"/>
</dbReference>
<dbReference type="NCBIfam" id="TIGR00041">
    <property type="entry name" value="DTMP_kinase"/>
    <property type="match status" value="1"/>
</dbReference>
<dbReference type="PANTHER" id="PTHR10344">
    <property type="entry name" value="THYMIDYLATE KINASE"/>
    <property type="match status" value="1"/>
</dbReference>
<dbReference type="EC" id="2.7.4.9" evidence="2 11"/>
<evidence type="ECO:0000256" key="6">
    <source>
        <dbReference type="ARBA" id="ARBA00022741"/>
    </source>
</evidence>
<proteinExistence type="inferred from homology"/>
<keyword evidence="8 11" id="KW-0067">ATP-binding</keyword>
<evidence type="ECO:0000256" key="8">
    <source>
        <dbReference type="ARBA" id="ARBA00022840"/>
    </source>
</evidence>
<keyword evidence="6 11" id="KW-0547">Nucleotide-binding</keyword>
<name>A0A1H9SNH6_9LACT</name>
<dbReference type="Pfam" id="PF02223">
    <property type="entry name" value="Thymidylate_kin"/>
    <property type="match status" value="1"/>
</dbReference>
<evidence type="ECO:0000256" key="5">
    <source>
        <dbReference type="ARBA" id="ARBA00022727"/>
    </source>
</evidence>
<dbReference type="GO" id="GO:0005829">
    <property type="term" value="C:cytosol"/>
    <property type="evidence" value="ECO:0007669"/>
    <property type="project" value="TreeGrafter"/>
</dbReference>
<comment type="similarity">
    <text evidence="1 11">Belongs to the thymidylate kinase family.</text>
</comment>
<dbReference type="GO" id="GO:0006235">
    <property type="term" value="P:dTTP biosynthetic process"/>
    <property type="evidence" value="ECO:0007669"/>
    <property type="project" value="UniProtKB-UniRule"/>
</dbReference>
<feature type="binding site" evidence="11">
    <location>
        <begin position="10"/>
        <end position="17"/>
    </location>
    <ligand>
        <name>ATP</name>
        <dbReference type="ChEBI" id="CHEBI:30616"/>
    </ligand>
</feature>
<keyword evidence="14" id="KW-1185">Reference proteome</keyword>
<sequence length="213" mass="23565">MKGIFITVEGPDGAGKTSVIERLIPMLKEQLVPALVSTREPGGVRIAEEIREIILDPKNTEMDERTEAILYAAARRQHLIQVVLPAINAGKVVLCDRFVDSSIAYQGVGRGIGVAEVADLNEFATEGLAPDLTLYLDVPAEVGLARIAQNKERKNDRLDQEKLSFHEKVRAAYLTIYEQQPERVLLVDATQTINQVVAVCLDQIKAKYPTVFK</sequence>
<feature type="domain" description="Thymidylate kinase-like" evidence="12">
    <location>
        <begin position="8"/>
        <end position="197"/>
    </location>
</feature>
<evidence type="ECO:0000256" key="3">
    <source>
        <dbReference type="ARBA" id="ARBA00017144"/>
    </source>
</evidence>
<evidence type="ECO:0000256" key="1">
    <source>
        <dbReference type="ARBA" id="ARBA00009776"/>
    </source>
</evidence>
<gene>
    <name evidence="11" type="primary">tmk</name>
    <name evidence="13" type="ORF">SAMN04488559_10855</name>
</gene>
<evidence type="ECO:0000256" key="9">
    <source>
        <dbReference type="ARBA" id="ARBA00048743"/>
    </source>
</evidence>
<comment type="function">
    <text evidence="10 11">Phosphorylation of dTMP to form dTDP in both de novo and salvage pathways of dTTP synthesis.</text>
</comment>
<evidence type="ECO:0000256" key="2">
    <source>
        <dbReference type="ARBA" id="ARBA00012980"/>
    </source>
</evidence>
<comment type="catalytic activity">
    <reaction evidence="9 11">
        <text>dTMP + ATP = dTDP + ADP</text>
        <dbReference type="Rhea" id="RHEA:13517"/>
        <dbReference type="ChEBI" id="CHEBI:30616"/>
        <dbReference type="ChEBI" id="CHEBI:58369"/>
        <dbReference type="ChEBI" id="CHEBI:63528"/>
        <dbReference type="ChEBI" id="CHEBI:456216"/>
        <dbReference type="EC" id="2.7.4.9"/>
    </reaction>
</comment>
<dbReference type="SUPFAM" id="SSF52540">
    <property type="entry name" value="P-loop containing nucleoside triphosphate hydrolases"/>
    <property type="match status" value="1"/>
</dbReference>
<dbReference type="AlphaFoldDB" id="A0A1H9SNH6"/>
<evidence type="ECO:0000256" key="11">
    <source>
        <dbReference type="HAMAP-Rule" id="MF_00165"/>
    </source>
</evidence>
<evidence type="ECO:0000256" key="10">
    <source>
        <dbReference type="ARBA" id="ARBA00057735"/>
    </source>
</evidence>
<dbReference type="InterPro" id="IPR039430">
    <property type="entry name" value="Thymidylate_kin-like_dom"/>
</dbReference>
<protein>
    <recommendedName>
        <fullName evidence="3 11">Thymidylate kinase</fullName>
        <ecNumber evidence="2 11">2.7.4.9</ecNumber>
    </recommendedName>
    <alternativeName>
        <fullName evidence="11">dTMP kinase</fullName>
    </alternativeName>
</protein>
<evidence type="ECO:0000256" key="4">
    <source>
        <dbReference type="ARBA" id="ARBA00022679"/>
    </source>
</evidence>
<dbReference type="EMBL" id="FOHA01000008">
    <property type="protein sequence ID" value="SER86562.1"/>
    <property type="molecule type" value="Genomic_DNA"/>
</dbReference>
<dbReference type="RefSeq" id="WP_092652028.1">
    <property type="nucleotide sequence ID" value="NZ_FOHA01000008.1"/>
</dbReference>
<dbReference type="InterPro" id="IPR018094">
    <property type="entry name" value="Thymidylate_kinase"/>
</dbReference>